<comment type="similarity">
    <text evidence="3">Belongs to the bacterial/plant glucose-1-phosphate adenylyltransferase family.</text>
</comment>
<dbReference type="GO" id="GO:0005524">
    <property type="term" value="F:ATP binding"/>
    <property type="evidence" value="ECO:0007669"/>
    <property type="project" value="UniProtKB-KW"/>
</dbReference>
<evidence type="ECO:0000256" key="5">
    <source>
        <dbReference type="ARBA" id="ARBA00022533"/>
    </source>
</evidence>
<gene>
    <name evidence="12" type="ORF">GUJ93_ZPchr0006g45103</name>
</gene>
<sequence length="87" mass="9990">MWQSGNEEIGCKVIYEDFAWISITWKTIDPMESAANEIYGDAKAKDIDDALILSGDHLYLMDYMDFVQSHRQRGADINICCLPIDDR</sequence>
<feature type="domain" description="Nucleotidyl transferase" evidence="11">
    <location>
        <begin position="42"/>
        <end position="85"/>
    </location>
</feature>
<dbReference type="AlphaFoldDB" id="A0A8J5TCL4"/>
<dbReference type="OrthoDB" id="1743925at2759"/>
<evidence type="ECO:0000259" key="11">
    <source>
        <dbReference type="Pfam" id="PF00483"/>
    </source>
</evidence>
<evidence type="ECO:0000256" key="6">
    <source>
        <dbReference type="ARBA" id="ARBA00022679"/>
    </source>
</evidence>
<reference evidence="12" key="1">
    <citation type="journal article" date="2021" name="bioRxiv">
        <title>Whole Genome Assembly and Annotation of Northern Wild Rice, Zizania palustris L., Supports a Whole Genome Duplication in the Zizania Genus.</title>
        <authorList>
            <person name="Haas M."/>
            <person name="Kono T."/>
            <person name="Macchietto M."/>
            <person name="Millas R."/>
            <person name="McGilp L."/>
            <person name="Shao M."/>
            <person name="Duquette J."/>
            <person name="Hirsch C.N."/>
            <person name="Kimball J."/>
        </authorList>
    </citation>
    <scope>NUCLEOTIDE SEQUENCE</scope>
    <source>
        <tissue evidence="12">Fresh leaf tissue</tissue>
    </source>
</reference>
<proteinExistence type="inferred from homology"/>
<comment type="caution">
    <text evidence="12">The sequence shown here is derived from an EMBL/GenBank/DDBJ whole genome shotgun (WGS) entry which is preliminary data.</text>
</comment>
<evidence type="ECO:0000256" key="2">
    <source>
        <dbReference type="ARBA" id="ARBA00004727"/>
    </source>
</evidence>
<protein>
    <recommendedName>
        <fullName evidence="4">glucose-1-phosphate adenylyltransferase</fullName>
        <ecNumber evidence="4">2.7.7.27</ecNumber>
    </recommendedName>
</protein>
<comment type="pathway">
    <text evidence="2">Glycan biosynthesis; starch biosynthesis.</text>
</comment>
<dbReference type="Pfam" id="PF00483">
    <property type="entry name" value="NTP_transferase"/>
    <property type="match status" value="1"/>
</dbReference>
<name>A0A8J5TCL4_ZIZPA</name>
<dbReference type="Proteomes" id="UP000729402">
    <property type="component" value="Unassembled WGS sequence"/>
</dbReference>
<evidence type="ECO:0000256" key="9">
    <source>
        <dbReference type="ARBA" id="ARBA00022840"/>
    </source>
</evidence>
<dbReference type="GO" id="GO:0019252">
    <property type="term" value="P:starch biosynthetic process"/>
    <property type="evidence" value="ECO:0007669"/>
    <property type="project" value="UniProtKB-UniPathway"/>
</dbReference>
<dbReference type="EC" id="2.7.7.27" evidence="4"/>
<dbReference type="EMBL" id="JAAALK010000283">
    <property type="protein sequence ID" value="KAG8071826.1"/>
    <property type="molecule type" value="Genomic_DNA"/>
</dbReference>
<keyword evidence="13" id="KW-1185">Reference proteome</keyword>
<keyword evidence="10" id="KW-0750">Starch biosynthesis</keyword>
<evidence type="ECO:0000256" key="1">
    <source>
        <dbReference type="ARBA" id="ARBA00000956"/>
    </source>
</evidence>
<evidence type="ECO:0000256" key="3">
    <source>
        <dbReference type="ARBA" id="ARBA00010443"/>
    </source>
</evidence>
<dbReference type="GO" id="GO:0008878">
    <property type="term" value="F:glucose-1-phosphate adenylyltransferase activity"/>
    <property type="evidence" value="ECO:0007669"/>
    <property type="project" value="UniProtKB-EC"/>
</dbReference>
<comment type="catalytic activity">
    <reaction evidence="1">
        <text>alpha-D-glucose 1-phosphate + ATP + H(+) = ADP-alpha-D-glucose + diphosphate</text>
        <dbReference type="Rhea" id="RHEA:12120"/>
        <dbReference type="ChEBI" id="CHEBI:15378"/>
        <dbReference type="ChEBI" id="CHEBI:30616"/>
        <dbReference type="ChEBI" id="CHEBI:33019"/>
        <dbReference type="ChEBI" id="CHEBI:57498"/>
        <dbReference type="ChEBI" id="CHEBI:58601"/>
        <dbReference type="EC" id="2.7.7.27"/>
    </reaction>
</comment>
<dbReference type="InterPro" id="IPR005835">
    <property type="entry name" value="NTP_transferase_dom"/>
</dbReference>
<reference evidence="12" key="2">
    <citation type="submission" date="2021-02" db="EMBL/GenBank/DDBJ databases">
        <authorList>
            <person name="Kimball J.A."/>
            <person name="Haas M.W."/>
            <person name="Macchietto M."/>
            <person name="Kono T."/>
            <person name="Duquette J."/>
            <person name="Shao M."/>
        </authorList>
    </citation>
    <scope>NUCLEOTIDE SEQUENCE</scope>
    <source>
        <tissue evidence="12">Fresh leaf tissue</tissue>
    </source>
</reference>
<evidence type="ECO:0000256" key="10">
    <source>
        <dbReference type="ARBA" id="ARBA00022922"/>
    </source>
</evidence>
<evidence type="ECO:0000256" key="8">
    <source>
        <dbReference type="ARBA" id="ARBA00022741"/>
    </source>
</evidence>
<accession>A0A8J5TCL4</accession>
<evidence type="ECO:0000313" key="13">
    <source>
        <dbReference type="Proteomes" id="UP000729402"/>
    </source>
</evidence>
<dbReference type="GO" id="GO:0005978">
    <property type="term" value="P:glycogen biosynthetic process"/>
    <property type="evidence" value="ECO:0007669"/>
    <property type="project" value="InterPro"/>
</dbReference>
<keyword evidence="5" id="KW-0021">Allosteric enzyme</keyword>
<dbReference type="PANTHER" id="PTHR43523">
    <property type="entry name" value="GLUCOSE-1-PHOSPHATE ADENYLYLTRANSFERASE-RELATED"/>
    <property type="match status" value="1"/>
</dbReference>
<dbReference type="InterPro" id="IPR011831">
    <property type="entry name" value="ADP-Glc_PPase"/>
</dbReference>
<keyword evidence="8" id="KW-0547">Nucleotide-binding</keyword>
<organism evidence="12 13">
    <name type="scientific">Zizania palustris</name>
    <name type="common">Northern wild rice</name>
    <dbReference type="NCBI Taxonomy" id="103762"/>
    <lineage>
        <taxon>Eukaryota</taxon>
        <taxon>Viridiplantae</taxon>
        <taxon>Streptophyta</taxon>
        <taxon>Embryophyta</taxon>
        <taxon>Tracheophyta</taxon>
        <taxon>Spermatophyta</taxon>
        <taxon>Magnoliopsida</taxon>
        <taxon>Liliopsida</taxon>
        <taxon>Poales</taxon>
        <taxon>Poaceae</taxon>
        <taxon>BOP clade</taxon>
        <taxon>Oryzoideae</taxon>
        <taxon>Oryzeae</taxon>
        <taxon>Zizaniinae</taxon>
        <taxon>Zizania</taxon>
    </lineage>
</organism>
<keyword evidence="6" id="KW-0808">Transferase</keyword>
<keyword evidence="7" id="KW-0548">Nucleotidyltransferase</keyword>
<evidence type="ECO:0000256" key="4">
    <source>
        <dbReference type="ARBA" id="ARBA00012460"/>
    </source>
</evidence>
<keyword evidence="9" id="KW-0067">ATP-binding</keyword>
<dbReference type="PANTHER" id="PTHR43523:SF12">
    <property type="entry name" value="GLUCOSE-1-PHOSPHATE ADENYLYLTRANSFERASE LARGE SUBUNIT 1, CHLOROPLASTIC-RELATED"/>
    <property type="match status" value="1"/>
</dbReference>
<evidence type="ECO:0000313" key="12">
    <source>
        <dbReference type="EMBL" id="KAG8071826.1"/>
    </source>
</evidence>
<evidence type="ECO:0000256" key="7">
    <source>
        <dbReference type="ARBA" id="ARBA00022695"/>
    </source>
</evidence>
<dbReference type="UniPathway" id="UPA00152"/>